<dbReference type="Proteomes" id="UP000204221">
    <property type="component" value="Chromosome"/>
</dbReference>
<dbReference type="SUPFAM" id="SSF52540">
    <property type="entry name" value="P-loop containing nucleoside triphosphate hydrolases"/>
    <property type="match status" value="1"/>
</dbReference>
<keyword evidence="2" id="KW-1185">Reference proteome</keyword>
<accession>A0A221WAB9</accession>
<dbReference type="InterPro" id="IPR002543">
    <property type="entry name" value="FtsK_dom"/>
</dbReference>
<dbReference type="GO" id="GO:0005524">
    <property type="term" value="F:ATP binding"/>
    <property type="evidence" value="ECO:0007669"/>
    <property type="project" value="UniProtKB-UniRule"/>
</dbReference>
<dbReference type="PANTHER" id="PTHR22683:SF41">
    <property type="entry name" value="DNA TRANSLOCASE FTSK"/>
    <property type="match status" value="1"/>
</dbReference>
<dbReference type="InterPro" id="IPR027417">
    <property type="entry name" value="P-loop_NTPase"/>
</dbReference>
<protein>
    <submittedName>
        <fullName evidence="1">FtsK/SpoIIIE family protein</fullName>
    </submittedName>
</protein>
<proteinExistence type="predicted"/>
<dbReference type="InterPro" id="IPR050206">
    <property type="entry name" value="FtsK/SpoIIIE/SftA"/>
</dbReference>
<name>A0A221WAB9_9PSEU</name>
<evidence type="ECO:0000313" key="1">
    <source>
        <dbReference type="EMBL" id="ASO22952.1"/>
    </source>
</evidence>
<dbReference type="PANTHER" id="PTHR22683">
    <property type="entry name" value="SPORULATION PROTEIN RELATED"/>
    <property type="match status" value="1"/>
</dbReference>
<evidence type="ECO:0000313" key="2">
    <source>
        <dbReference type="Proteomes" id="UP000204221"/>
    </source>
</evidence>
<dbReference type="RefSeq" id="WP_093943803.1">
    <property type="nucleotide sequence ID" value="NZ_CP022521.1"/>
</dbReference>
<dbReference type="EMBL" id="CP022521">
    <property type="protein sequence ID" value="ASO22952.1"/>
    <property type="molecule type" value="Genomic_DNA"/>
</dbReference>
<dbReference type="KEGG" id="ahg:AHOG_26765"/>
<dbReference type="GO" id="GO:0003677">
    <property type="term" value="F:DNA binding"/>
    <property type="evidence" value="ECO:0007669"/>
    <property type="project" value="InterPro"/>
</dbReference>
<dbReference type="PROSITE" id="PS50901">
    <property type="entry name" value="FTSK"/>
    <property type="match status" value="1"/>
</dbReference>
<dbReference type="Gene3D" id="3.40.50.300">
    <property type="entry name" value="P-loop containing nucleotide triphosphate hydrolases"/>
    <property type="match status" value="1"/>
</dbReference>
<organism evidence="1 2">
    <name type="scientific">Actinoalloteichus hoggarensis</name>
    <dbReference type="NCBI Taxonomy" id="1470176"/>
    <lineage>
        <taxon>Bacteria</taxon>
        <taxon>Bacillati</taxon>
        <taxon>Actinomycetota</taxon>
        <taxon>Actinomycetes</taxon>
        <taxon>Pseudonocardiales</taxon>
        <taxon>Pseudonocardiaceae</taxon>
        <taxon>Actinoalloteichus</taxon>
    </lineage>
</organism>
<reference evidence="1 2" key="1">
    <citation type="submission" date="2017-07" db="EMBL/GenBank/DDBJ databases">
        <title>Complete genome sequence of Actinoalloteichus hoggarensis DSM 45943, type strain of Actinoalloteichus hoggarensis.</title>
        <authorList>
            <person name="Ruckert C."/>
            <person name="Nouioui I."/>
            <person name="Willmese J."/>
            <person name="van Wezel G."/>
            <person name="Klenk H.-P."/>
            <person name="Kalinowski J."/>
            <person name="Zotchev S.B."/>
        </authorList>
    </citation>
    <scope>NUCLEOTIDE SEQUENCE [LARGE SCALE GENOMIC DNA]</scope>
    <source>
        <strain evidence="1 2">DSM 45943</strain>
    </source>
</reference>
<sequence>MSAEQDVRPLPESGEEPVNGETAEAGASLAHRSPADLVNAPVDDEPTADASPSRFRWARRAWAWWTRSPRIPAVLKDRAQFGQAVKDAVVRLLRSPLVYLRAVVRGLVAAVRWWRSWVRVRDYREAAEQAEKLADKFREIRELTLFRWKVTGVAAVLVAAAGLVLGLVWGPGAFWIAGGLVSVAFAVLGRRKDGSPGRRPTLAGPRGLTWTMDPQVLVDAFRDAKLIGKDETLRLVERAVRQGDGWAVTVDLPATRKAADVIKNREALASALAVDEIQLVVERVRGSGGHAGRVAMWVADDDPYAAPPVRTPLLTVSHWDAWRPVPFGRDARGRRIDLPLVWTSVLMGAIPRQGKTFAARLAAAGLILDPHTRLYVADFKAGKDWEAATKIAHRFRSGDEVDDVLSLIDWLAELVAEVQGRYRRMRDLDDVTCPESKVTPEMSRDPALNMPITAVIIDEVQVPLELREPVDVAGKTVAAGEYVGELLTWLAKKGPAAGVVLILATQRPDTKTIPSGLRAVLGSRFALRVMDWRDSNIVLGEQMNTRGYDSSRLLSSHKGVGILRPDGETQAGVDALAVTVRTYYMPNEDWQAVCRHGRTLREAAGTLTGHAAGCDTVPRVDRAAAARAVGGRTARAEAERVEQTETPEPLASVVAYLAEDLDARQREFVPTAELTAALGIEPTAFGARMRELGCRPTRERVPTAEGVRQVRGYLLADITAAVEAARDSAVWDAEVIEDEES</sequence>
<dbReference type="OrthoDB" id="3315716at2"/>
<gene>
    <name evidence="1" type="ORF">AHOG_26765</name>
</gene>
<dbReference type="AlphaFoldDB" id="A0A221WAB9"/>
<dbReference type="Pfam" id="PF01580">
    <property type="entry name" value="FtsK_SpoIIIE"/>
    <property type="match status" value="1"/>
</dbReference>